<evidence type="ECO:0000313" key="5">
    <source>
        <dbReference type="Proteomes" id="UP000269198"/>
    </source>
</evidence>
<dbReference type="OrthoDB" id="4121259at2"/>
<organism evidence="4 5">
    <name type="scientific">Halostreptopolyspora alba</name>
    <dbReference type="NCBI Taxonomy" id="2487137"/>
    <lineage>
        <taxon>Bacteria</taxon>
        <taxon>Bacillati</taxon>
        <taxon>Actinomycetota</taxon>
        <taxon>Actinomycetes</taxon>
        <taxon>Streptosporangiales</taxon>
        <taxon>Nocardiopsidaceae</taxon>
        <taxon>Halostreptopolyspora</taxon>
    </lineage>
</organism>
<feature type="domain" description="YdbS-like PH" evidence="3">
    <location>
        <begin position="48"/>
        <end position="128"/>
    </location>
</feature>
<feature type="domain" description="YdbS-like PH" evidence="3">
    <location>
        <begin position="408"/>
        <end position="468"/>
    </location>
</feature>
<feature type="transmembrane region" description="Helical" evidence="2">
    <location>
        <begin position="373"/>
        <end position="400"/>
    </location>
</feature>
<dbReference type="InterPro" id="IPR014529">
    <property type="entry name" value="UCP026631"/>
</dbReference>
<keyword evidence="2" id="KW-0812">Transmembrane</keyword>
<gene>
    <name evidence="4" type="ORF">EFW17_09895</name>
</gene>
<accession>A0A3N0EBD1</accession>
<comment type="caution">
    <text evidence="4">The sequence shown here is derived from an EMBL/GenBank/DDBJ whole genome shotgun (WGS) entry which is preliminary data.</text>
</comment>
<evidence type="ECO:0000256" key="1">
    <source>
        <dbReference type="SAM" id="MobiDB-lite"/>
    </source>
</evidence>
<keyword evidence="5" id="KW-1185">Reference proteome</keyword>
<feature type="region of interest" description="Disordered" evidence="1">
    <location>
        <begin position="495"/>
        <end position="521"/>
    </location>
</feature>
<dbReference type="Pfam" id="PF03703">
    <property type="entry name" value="bPH_2"/>
    <property type="match status" value="3"/>
</dbReference>
<reference evidence="4 5" key="1">
    <citation type="submission" date="2018-11" db="EMBL/GenBank/DDBJ databases">
        <title>The genome draft of YIM 96095.</title>
        <authorList>
            <person name="Tang S.-K."/>
            <person name="Chunyu W.-X."/>
            <person name="Feng Y.-Z."/>
        </authorList>
    </citation>
    <scope>NUCLEOTIDE SEQUENCE [LARGE SCALE GENOMIC DNA]</scope>
    <source>
        <strain evidence="4 5">YIM 96095</strain>
    </source>
</reference>
<dbReference type="Proteomes" id="UP000269198">
    <property type="component" value="Unassembled WGS sequence"/>
</dbReference>
<proteinExistence type="predicted"/>
<feature type="region of interest" description="Disordered" evidence="1">
    <location>
        <begin position="141"/>
        <end position="170"/>
    </location>
</feature>
<dbReference type="AlphaFoldDB" id="A0A3N0EBD1"/>
<sequence length="521" mass="55841">MVTAPVKTLKGFIVPIGVALVLGNFNPWVLGGAAAALIGMIATGLFTYLTFRYQVGTQHLEIRQGLISRSRRTIPLERVRGVDITSTLLHRLLGLAVVKVEAAAGGDRDEEGTLDAVTATEAERLRRALLYRRALLRGEVTAPERPEGEPRHATEGESAPAPASAVTGGAPGSGGPETVYFVMPPSWYLYALLSIAYLVTPFAALAAVMGLVGQVVSEAGVTEEALEWLVVHETSLVLWGSVAILATLLLLMPVFAVVSYGVAHWGFTLWRRDGSLVAERGLFTRRSVTLEYRRIRGYELLDSPLERMRGAVRLRAVVTGLGDTATRAMLLPIGARDRVARVIERALEPFRGRLVPHPRAALGRRLIRAVGPFAALAVLGWASGFPVVAGVLAFLALLGVPLGVDRYRSLGHGFDGRRVSVRSGSLRREQAVVGSDAIIGWAWSQSPFQRRSGLANLELAVGAGGGSYTAIDAGFQESVDFAGTITPEMVRPFLVAPHTPDDEPAPDRSRSTEGENGRGSR</sequence>
<feature type="transmembrane region" description="Helical" evidence="2">
    <location>
        <begin position="28"/>
        <end position="51"/>
    </location>
</feature>
<dbReference type="PANTHER" id="PTHR34473">
    <property type="entry name" value="UPF0699 TRANSMEMBRANE PROTEIN YDBS"/>
    <property type="match status" value="1"/>
</dbReference>
<dbReference type="PIRSF" id="PIRSF026631">
    <property type="entry name" value="UCP026631"/>
    <property type="match status" value="1"/>
</dbReference>
<dbReference type="EMBL" id="RJMB01000008">
    <property type="protein sequence ID" value="RNL85104.1"/>
    <property type="molecule type" value="Genomic_DNA"/>
</dbReference>
<name>A0A3N0EBD1_9ACTN</name>
<evidence type="ECO:0000313" key="4">
    <source>
        <dbReference type="EMBL" id="RNL85104.1"/>
    </source>
</evidence>
<feature type="compositionally biased region" description="Basic and acidic residues" evidence="1">
    <location>
        <begin position="142"/>
        <end position="155"/>
    </location>
</feature>
<feature type="transmembrane region" description="Helical" evidence="2">
    <location>
        <begin position="187"/>
        <end position="216"/>
    </location>
</feature>
<dbReference type="InterPro" id="IPR005182">
    <property type="entry name" value="YdbS-like_PH"/>
</dbReference>
<protein>
    <recommendedName>
        <fullName evidence="3">YdbS-like PH domain-containing protein</fullName>
    </recommendedName>
</protein>
<evidence type="ECO:0000259" key="3">
    <source>
        <dbReference type="Pfam" id="PF03703"/>
    </source>
</evidence>
<feature type="transmembrane region" description="Helical" evidence="2">
    <location>
        <begin position="236"/>
        <end position="262"/>
    </location>
</feature>
<keyword evidence="2" id="KW-1133">Transmembrane helix</keyword>
<feature type="compositionally biased region" description="Basic and acidic residues" evidence="1">
    <location>
        <begin position="499"/>
        <end position="521"/>
    </location>
</feature>
<keyword evidence="2" id="KW-0472">Membrane</keyword>
<dbReference type="PANTHER" id="PTHR34473:SF2">
    <property type="entry name" value="UPF0699 TRANSMEMBRANE PROTEIN YDBT"/>
    <property type="match status" value="1"/>
</dbReference>
<feature type="domain" description="YdbS-like PH" evidence="3">
    <location>
        <begin position="266"/>
        <end position="332"/>
    </location>
</feature>
<evidence type="ECO:0000256" key="2">
    <source>
        <dbReference type="SAM" id="Phobius"/>
    </source>
</evidence>